<feature type="domain" description="RanBD1" evidence="4">
    <location>
        <begin position="313"/>
        <end position="394"/>
    </location>
</feature>
<dbReference type="GO" id="GO:0005634">
    <property type="term" value="C:nucleus"/>
    <property type="evidence" value="ECO:0007669"/>
    <property type="project" value="UniProtKB-SubCell"/>
</dbReference>
<dbReference type="OMA" id="MQCKLYQ"/>
<dbReference type="InterPro" id="IPR045255">
    <property type="entry name" value="RanBP1-like"/>
</dbReference>
<feature type="compositionally biased region" description="Low complexity" evidence="3">
    <location>
        <begin position="474"/>
        <end position="485"/>
    </location>
</feature>
<dbReference type="Pfam" id="PF00638">
    <property type="entry name" value="Ran_BP1"/>
    <property type="match status" value="1"/>
</dbReference>
<dbReference type="GO" id="GO:0006611">
    <property type="term" value="P:protein export from nucleus"/>
    <property type="evidence" value="ECO:0007669"/>
    <property type="project" value="TreeGrafter"/>
</dbReference>
<dbReference type="PROSITE" id="PS50196">
    <property type="entry name" value="RANBD1"/>
    <property type="match status" value="1"/>
</dbReference>
<dbReference type="Proteomes" id="UP000007875">
    <property type="component" value="Unassembled WGS sequence"/>
</dbReference>
<reference evidence="6" key="1">
    <citation type="submission" date="2003-08" db="EMBL/GenBank/DDBJ databases">
        <authorList>
            <person name="Birren B."/>
            <person name="Nusbaum C."/>
            <person name="Abebe A."/>
            <person name="Abouelleil A."/>
            <person name="Adekoya E."/>
            <person name="Ait-zahra M."/>
            <person name="Allen N."/>
            <person name="Allen T."/>
            <person name="An P."/>
            <person name="Anderson M."/>
            <person name="Anderson S."/>
            <person name="Arachchi H."/>
            <person name="Armbruster J."/>
            <person name="Bachantsang P."/>
            <person name="Baldwin J."/>
            <person name="Barry A."/>
            <person name="Bayul T."/>
            <person name="Blitshsteyn B."/>
            <person name="Bloom T."/>
            <person name="Blye J."/>
            <person name="Boguslavskiy L."/>
            <person name="Borowsky M."/>
            <person name="Boukhgalter B."/>
            <person name="Brunache A."/>
            <person name="Butler J."/>
            <person name="Calixte N."/>
            <person name="Calvo S."/>
            <person name="Camarata J."/>
            <person name="Campo K."/>
            <person name="Chang J."/>
            <person name="Cheshatsang Y."/>
            <person name="Citroen M."/>
            <person name="Collymore A."/>
            <person name="Considine T."/>
            <person name="Cook A."/>
            <person name="Cooke P."/>
            <person name="Corum B."/>
            <person name="Cuomo C."/>
            <person name="David R."/>
            <person name="Dawoe T."/>
            <person name="Degray S."/>
            <person name="Dodge S."/>
            <person name="Dooley K."/>
            <person name="Dorje P."/>
            <person name="Dorjee K."/>
            <person name="Dorris L."/>
            <person name="Duffey N."/>
            <person name="Dupes A."/>
            <person name="Elkins T."/>
            <person name="Engels R."/>
            <person name="Erickson J."/>
            <person name="Farina A."/>
            <person name="Faro S."/>
            <person name="Ferreira P."/>
            <person name="Fischer H."/>
            <person name="Fitzgerald M."/>
            <person name="Foley K."/>
            <person name="Gage D."/>
            <person name="Galagan J."/>
            <person name="Gearin G."/>
            <person name="Gnerre S."/>
            <person name="Gnirke A."/>
            <person name="Goyette A."/>
            <person name="Graham J."/>
            <person name="Grandbois E."/>
            <person name="Gyaltsen K."/>
            <person name="Hafez N."/>
            <person name="Hagopian D."/>
            <person name="Hagos B."/>
            <person name="Hall J."/>
            <person name="Hatcher B."/>
            <person name="Heller A."/>
            <person name="Higgins H."/>
            <person name="Honan T."/>
            <person name="Horn A."/>
            <person name="Houde N."/>
            <person name="Hughes L."/>
            <person name="Hulme W."/>
            <person name="Husby E."/>
            <person name="Iliev I."/>
            <person name="Jaffe D."/>
            <person name="Jones C."/>
            <person name="Kamal M."/>
            <person name="Kamat A."/>
            <person name="Kamvysselis M."/>
            <person name="Karlsson E."/>
            <person name="Kells C."/>
            <person name="Kieu A."/>
            <person name="Kisner P."/>
            <person name="Kodira C."/>
            <person name="Kulbokas E."/>
            <person name="Labutti K."/>
            <person name="Lama D."/>
            <person name="Landers T."/>
            <person name="Leger J."/>
            <person name="Levine S."/>
            <person name="Lewis D."/>
            <person name="Lewis T."/>
            <person name="Lindblad-toh K."/>
            <person name="Liu X."/>
            <person name="Lokyitsang T."/>
            <person name="Lokyitsang Y."/>
            <person name="Lucien O."/>
            <person name="Lui A."/>
            <person name="Ma L.J."/>
            <person name="Mabbitt R."/>
            <person name="Macdonald J."/>
            <person name="Maclean C."/>
            <person name="Major J."/>
            <person name="Manning J."/>
            <person name="Marabella R."/>
            <person name="Maru K."/>
            <person name="Matthews C."/>
            <person name="Mauceli E."/>
            <person name="Mccarthy M."/>
            <person name="Mcdonough S."/>
            <person name="Mcghee T."/>
            <person name="Meldrim J."/>
            <person name="Meneus L."/>
            <person name="Mesirov J."/>
            <person name="Mihalev A."/>
            <person name="Mihova T."/>
            <person name="Mikkelsen T."/>
            <person name="Mlenga V."/>
            <person name="Moru K."/>
            <person name="Mozes J."/>
            <person name="Mulrain L."/>
            <person name="Munson G."/>
            <person name="Naylor J."/>
            <person name="Newes C."/>
            <person name="Nguyen C."/>
            <person name="Nguyen N."/>
            <person name="Nguyen T."/>
            <person name="Nicol R."/>
            <person name="Nielsen C."/>
            <person name="Nizzari M."/>
            <person name="Norbu C."/>
            <person name="Norbu N."/>
            <person name="O'donnell P."/>
            <person name="Okoawo O."/>
            <person name="O'leary S."/>
            <person name="Omotosho B."/>
            <person name="O'neill K."/>
            <person name="Osman S."/>
            <person name="Parker S."/>
            <person name="Perrin D."/>
            <person name="Phunkhang P."/>
            <person name="Piqani B."/>
            <person name="Purcell S."/>
            <person name="Rachupka T."/>
            <person name="Ramasamy U."/>
            <person name="Rameau R."/>
            <person name="Ray V."/>
            <person name="Raymond C."/>
            <person name="Retta R."/>
            <person name="Richardson S."/>
            <person name="Rise C."/>
            <person name="Rodriguez J."/>
            <person name="Rogers J."/>
            <person name="Rogov P."/>
            <person name="Rutman M."/>
            <person name="Schupbach R."/>
            <person name="Seaman C."/>
            <person name="Settipalli S."/>
            <person name="Sharpe T."/>
            <person name="Sheridan J."/>
            <person name="Sherpa N."/>
            <person name="Shi J."/>
            <person name="Smirnov S."/>
            <person name="Smith C."/>
            <person name="Sougnez C."/>
            <person name="Spencer B."/>
            <person name="Stalker J."/>
            <person name="Stange-thomann N."/>
            <person name="Stavropoulos S."/>
            <person name="Stetson K."/>
            <person name="Stone C."/>
            <person name="Stone S."/>
            <person name="Stubbs M."/>
            <person name="Talamas J."/>
            <person name="Tchuinga P."/>
            <person name="Tenzing P."/>
            <person name="Tesfaye S."/>
            <person name="Theodore J."/>
            <person name="Thoulutsang Y."/>
            <person name="Topham K."/>
            <person name="Towey S."/>
            <person name="Tsamla T."/>
            <person name="Tsomo N."/>
            <person name="Vallee D."/>
            <person name="Vassiliev H."/>
            <person name="Venkataraman V."/>
            <person name="Vinson J."/>
            <person name="Vo A."/>
            <person name="Wade C."/>
            <person name="Wang S."/>
            <person name="Wangchuk T."/>
            <person name="Wangdi T."/>
            <person name="Whittaker C."/>
            <person name="Wilkinson J."/>
            <person name="Wu Y."/>
            <person name="Wyman D."/>
            <person name="Yadav S."/>
            <person name="Yang S."/>
            <person name="Yang X."/>
            <person name="Yeager S."/>
            <person name="Yee E."/>
            <person name="Young G."/>
            <person name="Zainoun J."/>
            <person name="Zembeck L."/>
            <person name="Zimmer A."/>
            <person name="Zody M."/>
            <person name="Lander E."/>
        </authorList>
    </citation>
    <scope>NUCLEOTIDE SEQUENCE [LARGE SCALE GENOMIC DNA]</scope>
</reference>
<feature type="region of interest" description="Disordered" evidence="3">
    <location>
        <begin position="266"/>
        <end position="297"/>
    </location>
</feature>
<dbReference type="InParanoid" id="H2YA48"/>
<dbReference type="InterPro" id="IPR000156">
    <property type="entry name" value="Ran_bind_dom"/>
</dbReference>
<accession>H2YA48</accession>
<dbReference type="FunCoup" id="H2YA48">
    <property type="interactions" value="755"/>
</dbReference>
<evidence type="ECO:0000256" key="3">
    <source>
        <dbReference type="SAM" id="MobiDB-lite"/>
    </source>
</evidence>
<evidence type="ECO:0000313" key="6">
    <source>
        <dbReference type="Proteomes" id="UP000007875"/>
    </source>
</evidence>
<dbReference type="Gene3D" id="2.30.29.30">
    <property type="entry name" value="Pleckstrin-homology domain (PH domain)/Phosphotyrosine-binding domain (PTB)"/>
    <property type="match status" value="1"/>
</dbReference>
<dbReference type="SMART" id="SM00160">
    <property type="entry name" value="RanBD"/>
    <property type="match status" value="1"/>
</dbReference>
<feature type="compositionally biased region" description="Polar residues" evidence="3">
    <location>
        <begin position="456"/>
        <end position="472"/>
    </location>
</feature>
<keyword evidence="6" id="KW-1185">Reference proteome</keyword>
<dbReference type="SUPFAM" id="SSF50729">
    <property type="entry name" value="PH domain-like"/>
    <property type="match status" value="1"/>
</dbReference>
<dbReference type="CDD" id="cd13180">
    <property type="entry name" value="RanBD_RanBP3"/>
    <property type="match status" value="1"/>
</dbReference>
<feature type="compositionally biased region" description="Polar residues" evidence="3">
    <location>
        <begin position="266"/>
        <end position="288"/>
    </location>
</feature>
<reference evidence="5" key="3">
    <citation type="submission" date="2025-09" db="UniProtKB">
        <authorList>
            <consortium name="Ensembl"/>
        </authorList>
    </citation>
    <scope>IDENTIFICATION</scope>
</reference>
<evidence type="ECO:0000256" key="2">
    <source>
        <dbReference type="ARBA" id="ARBA00023242"/>
    </source>
</evidence>
<name>H2YA48_CIOSA</name>
<dbReference type="GeneTree" id="ENSGT00940000169448"/>
<dbReference type="PANTHER" id="PTHR23138:SF142">
    <property type="entry name" value="RAN-BINDING PROTEIN 3B-RELATED"/>
    <property type="match status" value="1"/>
</dbReference>
<dbReference type="STRING" id="51511.ENSCSAVP00000002196"/>
<protein>
    <recommendedName>
        <fullName evidence="4">RanBD1 domain-containing protein</fullName>
    </recommendedName>
</protein>
<dbReference type="PANTHER" id="PTHR23138">
    <property type="entry name" value="RAN BINDING PROTEIN"/>
    <property type="match status" value="1"/>
</dbReference>
<feature type="compositionally biased region" description="Basic and acidic residues" evidence="3">
    <location>
        <begin position="136"/>
        <end position="154"/>
    </location>
</feature>
<dbReference type="HOGENOM" id="CLU_573576_0_0_1"/>
<feature type="compositionally biased region" description="Low complexity" evidence="3">
    <location>
        <begin position="223"/>
        <end position="237"/>
    </location>
</feature>
<feature type="region of interest" description="Disordered" evidence="3">
    <location>
        <begin position="1"/>
        <end position="237"/>
    </location>
</feature>
<feature type="compositionally biased region" description="Polar residues" evidence="3">
    <location>
        <begin position="163"/>
        <end position="173"/>
    </location>
</feature>
<feature type="compositionally biased region" description="Basic and acidic residues" evidence="3">
    <location>
        <begin position="174"/>
        <end position="188"/>
    </location>
</feature>
<organism evidence="5 6">
    <name type="scientific">Ciona savignyi</name>
    <name type="common">Pacific transparent sea squirt</name>
    <dbReference type="NCBI Taxonomy" id="51511"/>
    <lineage>
        <taxon>Eukaryota</taxon>
        <taxon>Metazoa</taxon>
        <taxon>Chordata</taxon>
        <taxon>Tunicata</taxon>
        <taxon>Ascidiacea</taxon>
        <taxon>Phlebobranchia</taxon>
        <taxon>Cionidae</taxon>
        <taxon>Ciona</taxon>
    </lineage>
</organism>
<evidence type="ECO:0000313" key="5">
    <source>
        <dbReference type="Ensembl" id="ENSCSAVP00000002196.1"/>
    </source>
</evidence>
<proteinExistence type="predicted"/>
<keyword evidence="2" id="KW-0539">Nucleus</keyword>
<comment type="subcellular location">
    <subcellularLocation>
        <location evidence="1">Nucleus</location>
    </subcellularLocation>
</comment>
<dbReference type="eggNOG" id="KOG0866">
    <property type="taxonomic scope" value="Eukaryota"/>
</dbReference>
<reference evidence="5" key="2">
    <citation type="submission" date="2025-08" db="UniProtKB">
        <authorList>
            <consortium name="Ensembl"/>
        </authorList>
    </citation>
    <scope>IDENTIFICATION</scope>
</reference>
<dbReference type="Ensembl" id="ENSCSAVT00000002234.1">
    <property type="protein sequence ID" value="ENSCSAVP00000002196.1"/>
    <property type="gene ID" value="ENSCSAVG00000001289.1"/>
</dbReference>
<dbReference type="InterPro" id="IPR011993">
    <property type="entry name" value="PH-like_dom_sf"/>
</dbReference>
<feature type="compositionally biased region" description="Polar residues" evidence="3">
    <location>
        <begin position="106"/>
        <end position="117"/>
    </location>
</feature>
<evidence type="ECO:0000259" key="4">
    <source>
        <dbReference type="PROSITE" id="PS50196"/>
    </source>
</evidence>
<dbReference type="AlphaFoldDB" id="H2YA48"/>
<evidence type="ECO:0000256" key="1">
    <source>
        <dbReference type="ARBA" id="ARBA00004123"/>
    </source>
</evidence>
<feature type="compositionally biased region" description="Basic and acidic residues" evidence="3">
    <location>
        <begin position="442"/>
        <end position="454"/>
    </location>
</feature>
<sequence>MSQNLNSPLKLNDKKTSESNGAKEQPLLKRSRADMVGSSTEPIDSEPEEKRPTFRLQPPTLIHGQAKPVPKAAEEDPTSRCKFLQPPKLSVSSTSGARNEVVQPARTGSTSIVSSGNPFLVVDEEDESPSKTESTAAKDDPEEKKESTGAKESSENGGEEQLPDTTTDQPSSSKTDDQDKQERNEQEKNLFLQGHNDAATIVSSSDGFVFGKKMEERATVSTEGSSNDSGDAGSSVSSSEFVFGQNLAQRAKVSSIPDSSLLFKSTTNNDSATFSSTNGTASADSTNQSEKRSGGLEEDAAAHFAASQNRTIIPEVEVITGEEGERNVLQMQCKLYQFDAKKQNWVERGVGNLHLNDGICMDGGLNFQSRLVMRTHGSLRLLLNTKVWPQMTVEKASKKSVRVSAQTEDGSISVFLISATINDAEQIYRALEYRVLHQKQLEDKNKEDESKEICVNETSTDDASCSNSQPNNEADATLPTPADTTVEPCEPVIEPKPQETIPST</sequence>
<feature type="region of interest" description="Disordered" evidence="3">
    <location>
        <begin position="442"/>
        <end position="504"/>
    </location>
</feature>
<dbReference type="FunFam" id="2.30.29.30:FF:000761">
    <property type="entry name" value="Ran-binding protein (RanBP), putative"/>
    <property type="match status" value="1"/>
</dbReference>